<gene>
    <name evidence="2" type="ORF">DW831_20710</name>
</gene>
<dbReference type="Gene3D" id="3.40.50.2000">
    <property type="entry name" value="Glycogen Phosphorylase B"/>
    <property type="match status" value="2"/>
</dbReference>
<accession>A0A414BAC2</accession>
<dbReference type="Pfam" id="PF00534">
    <property type="entry name" value="Glycos_transf_1"/>
    <property type="match status" value="1"/>
</dbReference>
<feature type="domain" description="Glycosyl transferase family 1" evidence="1">
    <location>
        <begin position="1"/>
        <end position="60"/>
    </location>
</feature>
<evidence type="ECO:0000313" key="3">
    <source>
        <dbReference type="Proteomes" id="UP000284514"/>
    </source>
</evidence>
<dbReference type="GO" id="GO:0016740">
    <property type="term" value="F:transferase activity"/>
    <property type="evidence" value="ECO:0007669"/>
    <property type="project" value="UniProtKB-KW"/>
</dbReference>
<name>A0A414BAC2_BACUN</name>
<evidence type="ECO:0000259" key="1">
    <source>
        <dbReference type="Pfam" id="PF00534"/>
    </source>
</evidence>
<comment type="caution">
    <text evidence="2">The sequence shown here is derived from an EMBL/GenBank/DDBJ whole genome shotgun (WGS) entry which is preliminary data.</text>
</comment>
<dbReference type="InterPro" id="IPR001296">
    <property type="entry name" value="Glyco_trans_1"/>
</dbReference>
<reference evidence="2 3" key="1">
    <citation type="submission" date="2018-08" db="EMBL/GenBank/DDBJ databases">
        <title>A genome reference for cultivated species of the human gut microbiota.</title>
        <authorList>
            <person name="Zou Y."/>
            <person name="Xue W."/>
            <person name="Luo G."/>
        </authorList>
    </citation>
    <scope>NUCLEOTIDE SEQUENCE [LARGE SCALE GENOMIC DNA]</scope>
    <source>
        <strain evidence="2 3">AM34-25</strain>
    </source>
</reference>
<evidence type="ECO:0000313" key="2">
    <source>
        <dbReference type="EMBL" id="RHC70529.1"/>
    </source>
</evidence>
<dbReference type="EMBL" id="QSIF01000073">
    <property type="protein sequence ID" value="RHC70529.1"/>
    <property type="molecule type" value="Genomic_DNA"/>
</dbReference>
<dbReference type="SUPFAM" id="SSF53756">
    <property type="entry name" value="UDP-Glycosyltransferase/glycogen phosphorylase"/>
    <property type="match status" value="1"/>
</dbReference>
<keyword evidence="2" id="KW-0808">Transferase</keyword>
<proteinExistence type="predicted"/>
<organism evidence="2 3">
    <name type="scientific">Bacteroides uniformis</name>
    <dbReference type="NCBI Taxonomy" id="820"/>
    <lineage>
        <taxon>Bacteria</taxon>
        <taxon>Pseudomonadati</taxon>
        <taxon>Bacteroidota</taxon>
        <taxon>Bacteroidia</taxon>
        <taxon>Bacteroidales</taxon>
        <taxon>Bacteroidaceae</taxon>
        <taxon>Bacteroides</taxon>
    </lineage>
</organism>
<dbReference type="AlphaFoldDB" id="A0A414BAC2"/>
<sequence>MEAMAIGLPCISTDCPCGGPRMLFPESIREYLVPVGDSDTLSKRMLAVLTDSQKATFLAQECKKASFEFESCRVFDKWELLFRNT</sequence>
<dbReference type="Proteomes" id="UP000284514">
    <property type="component" value="Unassembled WGS sequence"/>
</dbReference>
<protein>
    <submittedName>
        <fullName evidence="2">Glycosyltransferase</fullName>
    </submittedName>
</protein>